<dbReference type="SUPFAM" id="SSF50969">
    <property type="entry name" value="YVTN repeat-like/Quinoprotein amine dehydrogenase"/>
    <property type="match status" value="1"/>
</dbReference>
<comment type="caution">
    <text evidence="2">The sequence shown here is derived from an EMBL/GenBank/DDBJ whole genome shotgun (WGS) entry which is preliminary data.</text>
</comment>
<dbReference type="EMBL" id="JAUTAN010000001">
    <property type="protein sequence ID" value="MDQ1105060.1"/>
    <property type="molecule type" value="Genomic_DNA"/>
</dbReference>
<accession>A0AAJ1U378</accession>
<dbReference type="Gene3D" id="2.130.10.10">
    <property type="entry name" value="YVTN repeat-like/Quinoprotein amine dehydrogenase"/>
    <property type="match status" value="1"/>
</dbReference>
<dbReference type="InterPro" id="IPR015943">
    <property type="entry name" value="WD40/YVTN_repeat-like_dom_sf"/>
</dbReference>
<proteinExistence type="predicted"/>
<dbReference type="Proteomes" id="UP001239215">
    <property type="component" value="Unassembled WGS sequence"/>
</dbReference>
<evidence type="ECO:0008006" key="4">
    <source>
        <dbReference type="Google" id="ProtNLM"/>
    </source>
</evidence>
<reference evidence="2" key="1">
    <citation type="submission" date="2023-07" db="EMBL/GenBank/DDBJ databases">
        <title>Functional and genomic diversity of the sorghum phyllosphere microbiome.</title>
        <authorList>
            <person name="Shade A."/>
        </authorList>
    </citation>
    <scope>NUCLEOTIDE SEQUENCE</scope>
    <source>
        <strain evidence="2">SORGH_AS_1067</strain>
    </source>
</reference>
<organism evidence="2 3">
    <name type="scientific">Nocardioides zeae</name>
    <dbReference type="NCBI Taxonomy" id="1457234"/>
    <lineage>
        <taxon>Bacteria</taxon>
        <taxon>Bacillati</taxon>
        <taxon>Actinomycetota</taxon>
        <taxon>Actinomycetes</taxon>
        <taxon>Propionibacteriales</taxon>
        <taxon>Nocardioidaceae</taxon>
        <taxon>Nocardioides</taxon>
    </lineage>
</organism>
<keyword evidence="1" id="KW-1133">Transmembrane helix</keyword>
<feature type="transmembrane region" description="Helical" evidence="1">
    <location>
        <begin position="39"/>
        <end position="60"/>
    </location>
</feature>
<keyword evidence="1" id="KW-0812">Transmembrane</keyword>
<dbReference type="AlphaFoldDB" id="A0AAJ1U378"/>
<sequence>MPDDLSTLLHADADAVRVPAPDPAAVLARGRALRRRRRAGTALVAAAAVLAVGTGGVLVGDLRPEPDPPPASTSDRSTAADAATLYATYGAFTVGQDVIIGGDRAVTIGRDVSYVAQTSAGAVVLTTYEATATSERRVVLVRPDGTTTDLDASIDAGSLASQPDAPYIAWVDETPEGGEVHVWDVETDQEVGRGAVPPAAEEGKGRPLELSGDALLVDGTLGGSRWLEWRTGDLLPVGEAPAEVAGRLRLAYQGSSGAGQAEYAAVDQATGQVVRSVDVGSGAGEVSLSPDGRTLYVPGTPDGSAREAVLVDVATGTETPLDVATSPTSWTPDGGLLGLAGSTVVVCRASGCTTLLDGLDRIDGMVVMPDVVNAG</sequence>
<evidence type="ECO:0000313" key="2">
    <source>
        <dbReference type="EMBL" id="MDQ1105060.1"/>
    </source>
</evidence>
<protein>
    <recommendedName>
        <fullName evidence="4">WD40 repeat domain-containing protein</fullName>
    </recommendedName>
</protein>
<evidence type="ECO:0000313" key="3">
    <source>
        <dbReference type="Proteomes" id="UP001239215"/>
    </source>
</evidence>
<evidence type="ECO:0000256" key="1">
    <source>
        <dbReference type="SAM" id="Phobius"/>
    </source>
</evidence>
<name>A0AAJ1U378_9ACTN</name>
<gene>
    <name evidence="2" type="ORF">QE405_002344</name>
</gene>
<dbReference type="RefSeq" id="WP_307200943.1">
    <property type="nucleotide sequence ID" value="NZ_JAUTAN010000001.1"/>
</dbReference>
<dbReference type="InterPro" id="IPR011044">
    <property type="entry name" value="Quino_amine_DH_bsu"/>
</dbReference>
<keyword evidence="1" id="KW-0472">Membrane</keyword>